<feature type="region of interest" description="Disordered" evidence="1">
    <location>
        <begin position="1"/>
        <end position="26"/>
    </location>
</feature>
<reference evidence="2" key="1">
    <citation type="submission" date="2021-02" db="EMBL/GenBank/DDBJ databases">
        <authorList>
            <person name="Nowell W R."/>
        </authorList>
    </citation>
    <scope>NUCLEOTIDE SEQUENCE</scope>
</reference>
<dbReference type="AlphaFoldDB" id="A0A820PBK9"/>
<feature type="compositionally biased region" description="Acidic residues" evidence="1">
    <location>
        <begin position="1"/>
        <end position="10"/>
    </location>
</feature>
<proteinExistence type="predicted"/>
<accession>A0A820PBK9</accession>
<dbReference type="Proteomes" id="UP000663881">
    <property type="component" value="Unassembled WGS sequence"/>
</dbReference>
<comment type="caution">
    <text evidence="2">The sequence shown here is derived from an EMBL/GenBank/DDBJ whole genome shotgun (WGS) entry which is preliminary data.</text>
</comment>
<name>A0A820PBK9_9BILA</name>
<sequence length="26" mass="2954">SSDVVDEDPCFDALPRGRPRPAERLR</sequence>
<gene>
    <name evidence="2" type="ORF">OKA104_LOCUS51457</name>
</gene>
<organism evidence="2 3">
    <name type="scientific">Adineta steineri</name>
    <dbReference type="NCBI Taxonomy" id="433720"/>
    <lineage>
        <taxon>Eukaryota</taxon>
        <taxon>Metazoa</taxon>
        <taxon>Spiralia</taxon>
        <taxon>Gnathifera</taxon>
        <taxon>Rotifera</taxon>
        <taxon>Eurotatoria</taxon>
        <taxon>Bdelloidea</taxon>
        <taxon>Adinetida</taxon>
        <taxon>Adinetidae</taxon>
        <taxon>Adineta</taxon>
    </lineage>
</organism>
<protein>
    <submittedName>
        <fullName evidence="2">Uncharacterized protein</fullName>
    </submittedName>
</protein>
<feature type="non-terminal residue" evidence="2">
    <location>
        <position position="1"/>
    </location>
</feature>
<evidence type="ECO:0000313" key="3">
    <source>
        <dbReference type="Proteomes" id="UP000663881"/>
    </source>
</evidence>
<evidence type="ECO:0000256" key="1">
    <source>
        <dbReference type="SAM" id="MobiDB-lite"/>
    </source>
</evidence>
<evidence type="ECO:0000313" key="2">
    <source>
        <dbReference type="EMBL" id="CAF4402142.1"/>
    </source>
</evidence>
<dbReference type="EMBL" id="CAJOAY010027912">
    <property type="protein sequence ID" value="CAF4402142.1"/>
    <property type="molecule type" value="Genomic_DNA"/>
</dbReference>